<keyword evidence="5" id="KW-0808">Transferase</keyword>
<proteinExistence type="inferred from homology"/>
<dbReference type="GO" id="GO:0008483">
    <property type="term" value="F:transaminase activity"/>
    <property type="evidence" value="ECO:0007669"/>
    <property type="project" value="UniProtKB-KW"/>
</dbReference>
<dbReference type="InterPro" id="IPR015422">
    <property type="entry name" value="PyrdxlP-dep_Trfase_small"/>
</dbReference>
<keyword evidence="6" id="KW-1185">Reference proteome</keyword>
<accession>A0A5C8UJ67</accession>
<dbReference type="CDD" id="cd00616">
    <property type="entry name" value="AHBA_syn"/>
    <property type="match status" value="1"/>
</dbReference>
<comment type="caution">
    <text evidence="5">The sequence shown here is derived from an EMBL/GenBank/DDBJ whole genome shotgun (WGS) entry which is preliminary data.</text>
</comment>
<sequence length="368" mass="40147">MIPITSVRFGQEEEDLVLGVLRSGSIAQGPMVKRFEEEFASMFGHKHAIAVNNGTTALVAALEVLDLQPGDEVITTPFTFVATLNAILEAGASVTFADIREDDFNLDPDSVASRIGEHTRVIMPVHLYGQMADMAPLEKLAAVHDLRILEDSAQSHGATYSGRPAGSYGIGTFSFYATKNITTGEGGMIVTDDDALADRLRILRNQGMRERYVYEVAGHNYRLTDLQAAIAIPQLARYESTVATRQSTADRLIAGLGDVPGLIVPRQLDGRSHVWHQFTIRVTEDAPLDRDEFVARLHEAGVGAGVYYPKLLFDYDAYRDHPRVAQSEVPVARKLAGQVVSLPVHNALSEDDISTIISVVTDVMSGRS</sequence>
<evidence type="ECO:0000256" key="3">
    <source>
        <dbReference type="PIRSR" id="PIRSR000390-2"/>
    </source>
</evidence>
<protein>
    <submittedName>
        <fullName evidence="5">DegT/DnrJ/EryC1/StrS family aminotransferase</fullName>
    </submittedName>
</protein>
<comment type="similarity">
    <text evidence="4">Belongs to the DegT/DnrJ/EryC1 family.</text>
</comment>
<dbReference type="PIRSF" id="PIRSF000390">
    <property type="entry name" value="PLP_StrS"/>
    <property type="match status" value="1"/>
</dbReference>
<dbReference type="Gene3D" id="3.90.1150.10">
    <property type="entry name" value="Aspartate Aminotransferase, domain 1"/>
    <property type="match status" value="1"/>
</dbReference>
<dbReference type="InterPro" id="IPR000653">
    <property type="entry name" value="DegT/StrS_aminotransferase"/>
</dbReference>
<evidence type="ECO:0000256" key="1">
    <source>
        <dbReference type="ARBA" id="ARBA00001933"/>
    </source>
</evidence>
<evidence type="ECO:0000313" key="6">
    <source>
        <dbReference type="Proteomes" id="UP000321379"/>
    </source>
</evidence>
<keyword evidence="5" id="KW-0032">Aminotransferase</keyword>
<dbReference type="PANTHER" id="PTHR30244">
    <property type="entry name" value="TRANSAMINASE"/>
    <property type="match status" value="1"/>
</dbReference>
<dbReference type="Gene3D" id="3.40.640.10">
    <property type="entry name" value="Type I PLP-dependent aspartate aminotransferase-like (Major domain)"/>
    <property type="match status" value="1"/>
</dbReference>
<dbReference type="PANTHER" id="PTHR30244:SF34">
    <property type="entry name" value="DTDP-4-AMINO-4,6-DIDEOXYGALACTOSE TRANSAMINASE"/>
    <property type="match status" value="1"/>
</dbReference>
<dbReference type="SUPFAM" id="SSF53383">
    <property type="entry name" value="PLP-dependent transferases"/>
    <property type="match status" value="1"/>
</dbReference>
<feature type="modified residue" description="N6-(pyridoxal phosphate)lysine" evidence="3">
    <location>
        <position position="179"/>
    </location>
</feature>
<evidence type="ECO:0000256" key="4">
    <source>
        <dbReference type="RuleBase" id="RU004508"/>
    </source>
</evidence>
<dbReference type="GO" id="GO:0030170">
    <property type="term" value="F:pyridoxal phosphate binding"/>
    <property type="evidence" value="ECO:0007669"/>
    <property type="project" value="TreeGrafter"/>
</dbReference>
<dbReference type="EMBL" id="VRMG01000015">
    <property type="protein sequence ID" value="TXN28239.1"/>
    <property type="molecule type" value="Genomic_DNA"/>
</dbReference>
<comment type="cofactor">
    <cofactor evidence="1">
        <name>pyridoxal 5'-phosphate</name>
        <dbReference type="ChEBI" id="CHEBI:597326"/>
    </cofactor>
</comment>
<dbReference type="AlphaFoldDB" id="A0A5C8UJ67"/>
<organism evidence="5 6">
    <name type="scientific">Lacisediminihabitans profunda</name>
    <dbReference type="NCBI Taxonomy" id="2594790"/>
    <lineage>
        <taxon>Bacteria</taxon>
        <taxon>Bacillati</taxon>
        <taxon>Actinomycetota</taxon>
        <taxon>Actinomycetes</taxon>
        <taxon>Micrococcales</taxon>
        <taxon>Microbacteriaceae</taxon>
        <taxon>Lacisediminihabitans</taxon>
    </lineage>
</organism>
<dbReference type="Pfam" id="PF01041">
    <property type="entry name" value="DegT_DnrJ_EryC1"/>
    <property type="match status" value="1"/>
</dbReference>
<dbReference type="InterPro" id="IPR015424">
    <property type="entry name" value="PyrdxlP-dep_Trfase"/>
</dbReference>
<dbReference type="GO" id="GO:0000271">
    <property type="term" value="P:polysaccharide biosynthetic process"/>
    <property type="evidence" value="ECO:0007669"/>
    <property type="project" value="TreeGrafter"/>
</dbReference>
<dbReference type="RefSeq" id="WP_147784953.1">
    <property type="nucleotide sequence ID" value="NZ_VRMG01000015.1"/>
</dbReference>
<name>A0A5C8UJ67_9MICO</name>
<feature type="active site" description="Proton acceptor" evidence="2">
    <location>
        <position position="179"/>
    </location>
</feature>
<gene>
    <name evidence="5" type="ORF">FVP33_17330</name>
</gene>
<evidence type="ECO:0000313" key="5">
    <source>
        <dbReference type="EMBL" id="TXN28239.1"/>
    </source>
</evidence>
<keyword evidence="3 4" id="KW-0663">Pyridoxal phosphate</keyword>
<dbReference type="Proteomes" id="UP000321379">
    <property type="component" value="Unassembled WGS sequence"/>
</dbReference>
<evidence type="ECO:0000256" key="2">
    <source>
        <dbReference type="PIRSR" id="PIRSR000390-1"/>
    </source>
</evidence>
<dbReference type="InterPro" id="IPR015421">
    <property type="entry name" value="PyrdxlP-dep_Trfase_major"/>
</dbReference>
<reference evidence="5 6" key="1">
    <citation type="submission" date="2019-08" db="EMBL/GenBank/DDBJ databases">
        <title>Bacterial whole genome sequence for Glaciihabitans sp. CHu50b-6-2.</title>
        <authorList>
            <person name="Jin L."/>
        </authorList>
    </citation>
    <scope>NUCLEOTIDE SEQUENCE [LARGE SCALE GENOMIC DNA]</scope>
    <source>
        <strain evidence="5 6">CHu50b-6-2</strain>
    </source>
</reference>